<protein>
    <submittedName>
        <fullName evidence="1">Uncharacterized protein</fullName>
    </submittedName>
</protein>
<dbReference type="EMBL" id="JAMQGO010000001">
    <property type="protein sequence ID" value="MCM2560684.1"/>
    <property type="molecule type" value="Genomic_DNA"/>
</dbReference>
<gene>
    <name evidence="1" type="ORF">M8744_00870</name>
</gene>
<dbReference type="Proteomes" id="UP001203036">
    <property type="component" value="Unassembled WGS sequence"/>
</dbReference>
<accession>A0ACC5ZTE7</accession>
<organism evidence="1 2">
    <name type="scientific">Lutimaribacter degradans</name>
    <dbReference type="NCBI Taxonomy" id="2945989"/>
    <lineage>
        <taxon>Bacteria</taxon>
        <taxon>Pseudomonadati</taxon>
        <taxon>Pseudomonadota</taxon>
        <taxon>Alphaproteobacteria</taxon>
        <taxon>Rhodobacterales</taxon>
        <taxon>Roseobacteraceae</taxon>
        <taxon>Lutimaribacter</taxon>
    </lineage>
</organism>
<proteinExistence type="predicted"/>
<reference evidence="1" key="1">
    <citation type="submission" date="2022-06" db="EMBL/GenBank/DDBJ databases">
        <title>Lutimaribacter sp. EGI FJ00013, a novel bacterium isolated from a salt lake sediment enrichment.</title>
        <authorList>
            <person name="Gao L."/>
            <person name="Fang B.-Z."/>
            <person name="Li W.-J."/>
        </authorList>
    </citation>
    <scope>NUCLEOTIDE SEQUENCE</scope>
    <source>
        <strain evidence="1">EGI FJ00013</strain>
    </source>
</reference>
<sequence length="75" mass="7948">MTLAWAIVGVVVLISLVAVTRVIRRAVWVFSLAAIALLALRYQSDPAQATGALAALGGGLAVAVPLRAMIWRFFI</sequence>
<name>A0ACC5ZTE7_9RHOB</name>
<keyword evidence="2" id="KW-1185">Reference proteome</keyword>
<comment type="caution">
    <text evidence="1">The sequence shown here is derived from an EMBL/GenBank/DDBJ whole genome shotgun (WGS) entry which is preliminary data.</text>
</comment>
<evidence type="ECO:0000313" key="2">
    <source>
        <dbReference type="Proteomes" id="UP001203036"/>
    </source>
</evidence>
<evidence type="ECO:0000313" key="1">
    <source>
        <dbReference type="EMBL" id="MCM2560684.1"/>
    </source>
</evidence>